<gene>
    <name evidence="10" type="ORF">LCGC14_0474830</name>
</gene>
<sequence>MSNYPKYDKYSKQDQKKGPGLFGRITLFLKNAIRILRIANKPKRKDYFLTFKICAIGLVVLGALSYVIQLIFSVALPIGN</sequence>
<keyword evidence="4 9" id="KW-1133">Transmembrane helix</keyword>
<name>A0A0F9SGB9_9ZZZZ</name>
<dbReference type="Gene3D" id="1.20.5.820">
    <property type="entry name" value="Preprotein translocase SecE subunit"/>
    <property type="match status" value="1"/>
</dbReference>
<comment type="subcellular location">
    <subcellularLocation>
        <location evidence="7">Endomembrane system</location>
        <topology evidence="7">Single-pass membrane protein</topology>
    </subcellularLocation>
</comment>
<keyword evidence="5" id="KW-0811">Translocation</keyword>
<evidence type="ECO:0000256" key="2">
    <source>
        <dbReference type="ARBA" id="ARBA00022692"/>
    </source>
</evidence>
<dbReference type="AlphaFoldDB" id="A0A0F9SGB9"/>
<evidence type="ECO:0000313" key="10">
    <source>
        <dbReference type="EMBL" id="KKN66104.1"/>
    </source>
</evidence>
<dbReference type="InterPro" id="IPR023391">
    <property type="entry name" value="Prot_translocase_SecE_dom_sf"/>
</dbReference>
<dbReference type="InterPro" id="IPR008158">
    <property type="entry name" value="Translocase_Sec61-g"/>
</dbReference>
<evidence type="ECO:0000256" key="4">
    <source>
        <dbReference type="ARBA" id="ARBA00022989"/>
    </source>
</evidence>
<dbReference type="EMBL" id="LAZR01000510">
    <property type="protein sequence ID" value="KKN66104.1"/>
    <property type="molecule type" value="Genomic_DNA"/>
</dbReference>
<evidence type="ECO:0000256" key="5">
    <source>
        <dbReference type="ARBA" id="ARBA00023010"/>
    </source>
</evidence>
<dbReference type="Pfam" id="PF00584">
    <property type="entry name" value="SecE"/>
    <property type="match status" value="1"/>
</dbReference>
<protein>
    <recommendedName>
        <fullName evidence="11">Protein translocase subunit SecE</fullName>
    </recommendedName>
</protein>
<evidence type="ECO:0000256" key="3">
    <source>
        <dbReference type="ARBA" id="ARBA00022927"/>
    </source>
</evidence>
<keyword evidence="2 9" id="KW-0812">Transmembrane</keyword>
<keyword evidence="3" id="KW-0653">Protein transport</keyword>
<keyword evidence="1" id="KW-0813">Transport</keyword>
<organism evidence="10">
    <name type="scientific">marine sediment metagenome</name>
    <dbReference type="NCBI Taxonomy" id="412755"/>
    <lineage>
        <taxon>unclassified sequences</taxon>
        <taxon>metagenomes</taxon>
        <taxon>ecological metagenomes</taxon>
    </lineage>
</organism>
<evidence type="ECO:0000256" key="1">
    <source>
        <dbReference type="ARBA" id="ARBA00022448"/>
    </source>
</evidence>
<dbReference type="SUPFAM" id="SSF103456">
    <property type="entry name" value="Preprotein translocase SecE subunit"/>
    <property type="match status" value="1"/>
</dbReference>
<proteinExistence type="predicted"/>
<feature type="transmembrane region" description="Helical" evidence="9">
    <location>
        <begin position="47"/>
        <end position="72"/>
    </location>
</feature>
<dbReference type="InterPro" id="IPR001901">
    <property type="entry name" value="Translocase_SecE/Sec61-g"/>
</dbReference>
<comment type="caution">
    <text evidence="10">The sequence shown here is derived from an EMBL/GenBank/DDBJ whole genome shotgun (WGS) entry which is preliminary data.</text>
</comment>
<evidence type="ECO:0000256" key="9">
    <source>
        <dbReference type="SAM" id="Phobius"/>
    </source>
</evidence>
<evidence type="ECO:0008006" key="11">
    <source>
        <dbReference type="Google" id="ProtNLM"/>
    </source>
</evidence>
<evidence type="ECO:0000256" key="7">
    <source>
        <dbReference type="ARBA" id="ARBA00037847"/>
    </source>
</evidence>
<dbReference type="GO" id="GO:0016020">
    <property type="term" value="C:membrane"/>
    <property type="evidence" value="ECO:0007669"/>
    <property type="project" value="InterPro"/>
</dbReference>
<evidence type="ECO:0000256" key="8">
    <source>
        <dbReference type="SAM" id="MobiDB-lite"/>
    </source>
</evidence>
<feature type="compositionally biased region" description="Basic and acidic residues" evidence="8">
    <location>
        <begin position="1"/>
        <end position="17"/>
    </location>
</feature>
<reference evidence="10" key="1">
    <citation type="journal article" date="2015" name="Nature">
        <title>Complex archaea that bridge the gap between prokaryotes and eukaryotes.</title>
        <authorList>
            <person name="Spang A."/>
            <person name="Saw J.H."/>
            <person name="Jorgensen S.L."/>
            <person name="Zaremba-Niedzwiedzka K."/>
            <person name="Martijn J."/>
            <person name="Lind A.E."/>
            <person name="van Eijk R."/>
            <person name="Schleper C."/>
            <person name="Guy L."/>
            <person name="Ettema T.J."/>
        </authorList>
    </citation>
    <scope>NUCLEOTIDE SEQUENCE</scope>
</reference>
<dbReference type="NCBIfam" id="TIGR00327">
    <property type="entry name" value="secE_euk_arch"/>
    <property type="match status" value="1"/>
</dbReference>
<dbReference type="GO" id="GO:0008320">
    <property type="term" value="F:protein transmembrane transporter activity"/>
    <property type="evidence" value="ECO:0007669"/>
    <property type="project" value="InterPro"/>
</dbReference>
<feature type="region of interest" description="Disordered" evidence="8">
    <location>
        <begin position="1"/>
        <end position="20"/>
    </location>
</feature>
<accession>A0A0F9SGB9</accession>
<keyword evidence="6 9" id="KW-0472">Membrane</keyword>
<evidence type="ECO:0000256" key="6">
    <source>
        <dbReference type="ARBA" id="ARBA00023136"/>
    </source>
</evidence>